<reference evidence="2" key="1">
    <citation type="submission" date="2012-09" db="EMBL/GenBank/DDBJ databases">
        <authorList>
            <person name="Martin A.A."/>
        </authorList>
    </citation>
    <scope>NUCLEOTIDE SEQUENCE</scope>
</reference>
<evidence type="ECO:0000256" key="1">
    <source>
        <dbReference type="SAM" id="MobiDB-lite"/>
    </source>
</evidence>
<evidence type="ECO:0000313" key="3">
    <source>
        <dbReference type="WBParaSite" id="ACAC_0000428201-mRNA-1"/>
    </source>
</evidence>
<sequence>MTAYFTAQESLSIGNCEDSDDQADYEVNNDDEEDIDDLDATLCDVGREDYIMEDVTIQNFGGGRFLFFNSSSDFKSFSPPASFDCSSPRMPPFSQNDVKISTKSPLFAPSSSPRSPRPIPIPVPPPQMIS</sequence>
<feature type="compositionally biased region" description="Acidic residues" evidence="1">
    <location>
        <begin position="17"/>
        <end position="33"/>
    </location>
</feature>
<feature type="compositionally biased region" description="Polar residues" evidence="1">
    <location>
        <begin position="93"/>
        <end position="104"/>
    </location>
</feature>
<dbReference type="Proteomes" id="UP000035642">
    <property type="component" value="Unassembled WGS sequence"/>
</dbReference>
<proteinExistence type="predicted"/>
<accession>A0A0K0D2I7</accession>
<name>A0A0K0D2I7_ANGCA</name>
<protein>
    <submittedName>
        <fullName evidence="3">Ovule protein</fullName>
    </submittedName>
</protein>
<organism evidence="2 3">
    <name type="scientific">Angiostrongylus cantonensis</name>
    <name type="common">Rat lungworm</name>
    <dbReference type="NCBI Taxonomy" id="6313"/>
    <lineage>
        <taxon>Eukaryota</taxon>
        <taxon>Metazoa</taxon>
        <taxon>Ecdysozoa</taxon>
        <taxon>Nematoda</taxon>
        <taxon>Chromadorea</taxon>
        <taxon>Rhabditida</taxon>
        <taxon>Rhabditina</taxon>
        <taxon>Rhabditomorpha</taxon>
        <taxon>Strongyloidea</taxon>
        <taxon>Metastrongylidae</taxon>
        <taxon>Angiostrongylus</taxon>
    </lineage>
</organism>
<keyword evidence="2" id="KW-1185">Reference proteome</keyword>
<dbReference type="WBParaSite" id="ACAC_0000428201-mRNA-1">
    <property type="protein sequence ID" value="ACAC_0000428201-mRNA-1"/>
    <property type="gene ID" value="ACAC_0000428201"/>
</dbReference>
<evidence type="ECO:0000313" key="2">
    <source>
        <dbReference type="Proteomes" id="UP000035642"/>
    </source>
</evidence>
<reference evidence="3" key="2">
    <citation type="submission" date="2017-02" db="UniProtKB">
        <authorList>
            <consortium name="WormBaseParasite"/>
        </authorList>
    </citation>
    <scope>IDENTIFICATION</scope>
</reference>
<feature type="region of interest" description="Disordered" evidence="1">
    <location>
        <begin position="14"/>
        <end position="33"/>
    </location>
</feature>
<feature type="compositionally biased region" description="Pro residues" evidence="1">
    <location>
        <begin position="115"/>
        <end position="130"/>
    </location>
</feature>
<feature type="region of interest" description="Disordered" evidence="1">
    <location>
        <begin position="77"/>
        <end position="130"/>
    </location>
</feature>
<dbReference type="AlphaFoldDB" id="A0A0K0D2I7"/>